<dbReference type="PANTHER" id="PTHR30386">
    <property type="entry name" value="MEMBRANE FUSION SUBUNIT OF EMRAB-TOLC MULTIDRUG EFFLUX PUMP"/>
    <property type="match status" value="1"/>
</dbReference>
<keyword evidence="3 7" id="KW-0812">Transmembrane</keyword>
<feature type="domain" description="AprE-like beta-barrel" evidence="8">
    <location>
        <begin position="350"/>
        <end position="447"/>
    </location>
</feature>
<proteinExistence type="inferred from homology"/>
<feature type="transmembrane region" description="Helical" evidence="7">
    <location>
        <begin position="24"/>
        <end position="47"/>
    </location>
</feature>
<evidence type="ECO:0000256" key="1">
    <source>
        <dbReference type="ARBA" id="ARBA00004167"/>
    </source>
</evidence>
<keyword evidence="10" id="KW-1185">Reference proteome</keyword>
<dbReference type="Pfam" id="PF26002">
    <property type="entry name" value="Beta-barrel_AprE"/>
    <property type="match status" value="1"/>
</dbReference>
<dbReference type="InterPro" id="IPR050739">
    <property type="entry name" value="MFP"/>
</dbReference>
<evidence type="ECO:0000256" key="4">
    <source>
        <dbReference type="ARBA" id="ARBA00022989"/>
    </source>
</evidence>
<protein>
    <submittedName>
        <fullName evidence="9">HlyD family efflux transporter periplasmic adaptor subunit</fullName>
    </submittedName>
</protein>
<accession>A0ABU5U8B0</accession>
<dbReference type="PRINTS" id="PR01490">
    <property type="entry name" value="RTXTOXIND"/>
</dbReference>
<dbReference type="InterPro" id="IPR058982">
    <property type="entry name" value="Beta-barrel_AprE"/>
</dbReference>
<evidence type="ECO:0000313" key="9">
    <source>
        <dbReference type="EMBL" id="MEA5579775.1"/>
    </source>
</evidence>
<name>A0ABU5U8B0_9CYAN</name>
<comment type="caution">
    <text evidence="9">The sequence shown here is derived from an EMBL/GenBank/DDBJ whole genome shotgun (WGS) entry which is preliminary data.</text>
</comment>
<sequence length="467" mass="51282">MLYTHNEKVLPAIKTEDFLPPVSIWTSLAGVALMGTVVSAIAVSSLVKYNVTVKTVATVRPAGEVRVVQPPKEGTIEQILVQENQVVKEGDIIAILDSQELQIRQRQLQGSIQQNSLQLIQINAQIESLDNQVLAEQRLIQQTVNAAQTDLLRNQRDYQDREIATKNELKVAEAELRKTQADLEMARAMLESAGEKRDSYQELSENGVVSRNVYNDQVLLVKQAESNLVAAKEAVNISESKVNLAQAALNPSQAVVEIAQIRIGQETARGEATIATLNKEKQALIQRRVDMQNQLYQLRQELQQVVNLQQGNIIRATSDGIILKLNLRNPGQVVRASEAVAEIVPQNAPLVIKAMIPTGDIQKVEAGQEVILRVDACPYPDYGTLKAVVSQVSPDVMTATSNTGAVAATALPGSYFEATVQPESMTFGNGDRQCRIQSGMNTKADIISKEETAMQFILRRARLMSDI</sequence>
<keyword evidence="6" id="KW-0175">Coiled coil</keyword>
<evidence type="ECO:0000256" key="3">
    <source>
        <dbReference type="ARBA" id="ARBA00022692"/>
    </source>
</evidence>
<dbReference type="EMBL" id="JAYGHG010000001">
    <property type="protein sequence ID" value="MEA5579775.1"/>
    <property type="molecule type" value="Genomic_DNA"/>
</dbReference>
<evidence type="ECO:0000259" key="8">
    <source>
        <dbReference type="Pfam" id="PF26002"/>
    </source>
</evidence>
<dbReference type="Gene3D" id="2.40.50.100">
    <property type="match status" value="1"/>
</dbReference>
<keyword evidence="4 7" id="KW-1133">Transmembrane helix</keyword>
<evidence type="ECO:0000313" key="10">
    <source>
        <dbReference type="Proteomes" id="UP001302120"/>
    </source>
</evidence>
<evidence type="ECO:0000256" key="2">
    <source>
        <dbReference type="ARBA" id="ARBA00009477"/>
    </source>
</evidence>
<feature type="coiled-coil region" evidence="6">
    <location>
        <begin position="274"/>
        <end position="301"/>
    </location>
</feature>
<comment type="subcellular location">
    <subcellularLocation>
        <location evidence="1">Membrane</location>
        <topology evidence="1">Single-pass membrane protein</topology>
    </subcellularLocation>
</comment>
<dbReference type="Gene3D" id="1.10.287.470">
    <property type="entry name" value="Helix hairpin bin"/>
    <property type="match status" value="1"/>
</dbReference>
<dbReference type="RefSeq" id="WP_323194123.1">
    <property type="nucleotide sequence ID" value="NZ_JAYGHG010000001.1"/>
</dbReference>
<gene>
    <name evidence="9" type="ORF">VB620_00290</name>
</gene>
<comment type="similarity">
    <text evidence="2">Belongs to the membrane fusion protein (MFP) (TC 8.A.1) family.</text>
</comment>
<evidence type="ECO:0000256" key="5">
    <source>
        <dbReference type="ARBA" id="ARBA00023136"/>
    </source>
</evidence>
<organism evidence="9 10">
    <name type="scientific">Nodularia harveyana UHCC-0300</name>
    <dbReference type="NCBI Taxonomy" id="2974287"/>
    <lineage>
        <taxon>Bacteria</taxon>
        <taxon>Bacillati</taxon>
        <taxon>Cyanobacteriota</taxon>
        <taxon>Cyanophyceae</taxon>
        <taxon>Nostocales</taxon>
        <taxon>Nodulariaceae</taxon>
        <taxon>Nodularia</taxon>
    </lineage>
</organism>
<reference evidence="9 10" key="1">
    <citation type="submission" date="2023-12" db="EMBL/GenBank/DDBJ databases">
        <title>Baltic Sea Cyanobacteria.</title>
        <authorList>
            <person name="Delbaje E."/>
            <person name="Fewer D.P."/>
            <person name="Shishido T.K."/>
        </authorList>
    </citation>
    <scope>NUCLEOTIDE SEQUENCE [LARGE SCALE GENOMIC DNA]</scope>
    <source>
        <strain evidence="9 10">UHCC-0300</strain>
    </source>
</reference>
<evidence type="ECO:0000256" key="6">
    <source>
        <dbReference type="SAM" id="Coils"/>
    </source>
</evidence>
<feature type="coiled-coil region" evidence="6">
    <location>
        <begin position="162"/>
        <end position="196"/>
    </location>
</feature>
<keyword evidence="5 7" id="KW-0472">Membrane</keyword>
<dbReference type="Gene3D" id="2.40.30.170">
    <property type="match status" value="1"/>
</dbReference>
<dbReference type="PANTHER" id="PTHR30386:SF26">
    <property type="entry name" value="TRANSPORT PROTEIN COMB"/>
    <property type="match status" value="1"/>
</dbReference>
<evidence type="ECO:0000256" key="7">
    <source>
        <dbReference type="SAM" id="Phobius"/>
    </source>
</evidence>
<dbReference type="Proteomes" id="UP001302120">
    <property type="component" value="Unassembled WGS sequence"/>
</dbReference>